<reference evidence="2" key="2">
    <citation type="submission" date="2012-03" db="EMBL/GenBank/DDBJ databases">
        <authorList>
            <person name="Koskinen P."/>
            <person name="Laine P."/>
            <person name="Niemi O."/>
            <person name="Nykyri J."/>
            <person name="Harjunpaa H."/>
            <person name="Auvinen P."/>
            <person name="Paulin L."/>
            <person name="Pirhonen M."/>
            <person name="Palva T."/>
            <person name="Holm L."/>
        </authorList>
    </citation>
    <scope>NUCLEOTIDE SEQUENCE</scope>
    <source>
        <strain evidence="2">SCC3193</strain>
    </source>
</reference>
<reference evidence="2 5" key="1">
    <citation type="journal article" date="2012" name="J. Bacteriol.">
        <title>Genome sequence of Pectobacterium sp. strain SCC3193.</title>
        <authorList>
            <person name="Koskinen J.P."/>
            <person name="Laine P."/>
            <person name="Niemi O."/>
            <person name="Nykyri J."/>
            <person name="Harjunpaa H."/>
            <person name="Auvinen P."/>
            <person name="Paulin L."/>
            <person name="Pirhonen M."/>
            <person name="Palva T."/>
            <person name="Holm L."/>
        </authorList>
    </citation>
    <scope>NUCLEOTIDE SEQUENCE [LARGE SCALE GENOMIC DNA]</scope>
    <source>
        <strain evidence="2 5">SCC3193</strain>
    </source>
</reference>
<feature type="compositionally biased region" description="Polar residues" evidence="1">
    <location>
        <begin position="91"/>
        <end position="101"/>
    </location>
</feature>
<dbReference type="Proteomes" id="UP000008044">
    <property type="component" value="Chromosome"/>
</dbReference>
<dbReference type="GeneID" id="45850982"/>
<feature type="compositionally biased region" description="Low complexity" evidence="1">
    <location>
        <begin position="143"/>
        <end position="160"/>
    </location>
</feature>
<dbReference type="EMBL" id="WABS01000029">
    <property type="protein sequence ID" value="MBI0555732.1"/>
    <property type="molecule type" value="Genomic_DNA"/>
</dbReference>
<evidence type="ECO:0000313" key="4">
    <source>
        <dbReference type="EMBL" id="RKO78958.1"/>
    </source>
</evidence>
<dbReference type="EMBL" id="CP003415">
    <property type="protein sequence ID" value="AFI88613.1"/>
    <property type="molecule type" value="Genomic_DNA"/>
</dbReference>
<accession>A0A0H3HZL3</accession>
<dbReference type="KEGG" id="pec:W5S_0487"/>
<evidence type="ECO:0000313" key="5">
    <source>
        <dbReference type="Proteomes" id="UP000008044"/>
    </source>
</evidence>
<dbReference type="AlphaFoldDB" id="A0A0H3HZL3"/>
<organism evidence="2 5">
    <name type="scientific">Pectobacterium parmentieri</name>
    <dbReference type="NCBI Taxonomy" id="1905730"/>
    <lineage>
        <taxon>Bacteria</taxon>
        <taxon>Pseudomonadati</taxon>
        <taxon>Pseudomonadota</taxon>
        <taxon>Gammaproteobacteria</taxon>
        <taxon>Enterobacterales</taxon>
        <taxon>Pectobacteriaceae</taxon>
        <taxon>Pectobacterium</taxon>
    </lineage>
</organism>
<dbReference type="KEGG" id="ppar:A8F97_16070"/>
<dbReference type="OrthoDB" id="8641858at2"/>
<feature type="compositionally biased region" description="Basic and acidic residues" evidence="1">
    <location>
        <begin position="113"/>
        <end position="139"/>
    </location>
</feature>
<evidence type="ECO:0000256" key="1">
    <source>
        <dbReference type="SAM" id="MobiDB-lite"/>
    </source>
</evidence>
<dbReference type="PATRIC" id="fig|1166016.3.peg.490"/>
<keyword evidence="7" id="KW-1185">Reference proteome</keyword>
<dbReference type="Proteomes" id="UP001194579">
    <property type="component" value="Unassembled WGS sequence"/>
</dbReference>
<sequence>MRALLPVFTTLLLAGCVTNPQSCDPTTGDVNIVTKFNCNYSGTWDQRVTEKQQTLQHEQALNKEFNAVYAAIEQEKTQSNASVTAKRKSQQELQRSMNNLVAQLKKKSAGRADAQKEIAALEKSMKEAQNRPSESEMQKQMELQKLQGQLTGLQKMLEPQ</sequence>
<gene>
    <name evidence="2" type="ordered locus">W5S_0487</name>
    <name evidence="4" type="ORF">C5E00_20440</name>
    <name evidence="3" type="ORF">F6Q06_14705</name>
</gene>
<protein>
    <submittedName>
        <fullName evidence="2">Lipoprotein, putative</fullName>
    </submittedName>
</protein>
<name>A0A0H3HZL3_PECPM</name>
<proteinExistence type="predicted"/>
<dbReference type="eggNOG" id="COG0488">
    <property type="taxonomic scope" value="Bacteria"/>
</dbReference>
<evidence type="ECO:0000313" key="7">
    <source>
        <dbReference type="Proteomes" id="UP001194579"/>
    </source>
</evidence>
<reference evidence="7" key="4">
    <citation type="submission" date="2023-07" db="EMBL/GenBank/DDBJ databases">
        <title>Identification of Pectobacterium versatile causing blackleg of potato from New York State with a whole genome sequencing approach.</title>
        <authorList>
            <person name="Ma X."/>
            <person name="Swingle B."/>
        </authorList>
    </citation>
    <scope>NUCLEOTIDE SEQUENCE [LARGE SCALE GENOMIC DNA]</scope>
    <source>
        <strain evidence="7">NY1588A</strain>
    </source>
</reference>
<dbReference type="OMA" id="MACTTSG"/>
<dbReference type="EMBL" id="PSZG01000001">
    <property type="protein sequence ID" value="RKO78958.1"/>
    <property type="molecule type" value="Genomic_DNA"/>
</dbReference>
<dbReference type="Proteomes" id="UP000269665">
    <property type="component" value="Unassembled WGS sequence"/>
</dbReference>
<reference evidence="4 6" key="3">
    <citation type="journal article" date="2018" name="BMC Genomics">
        <title>High genomic variability in the plant pathogenic bacterium Pectobacterium parmentieri deciphered from de novo assembled complete genomes.</title>
        <authorList>
            <person name="Zoledowska S."/>
            <person name="Motyka-Pomagruk A."/>
            <person name="Sledz W."/>
            <person name="Mengoni A."/>
            <person name="Lojkowska E."/>
        </authorList>
    </citation>
    <scope>NUCLEOTIDE SEQUENCE [LARGE SCALE GENOMIC DNA]</scope>
    <source>
        <strain evidence="4 6">IFB5626</strain>
    </source>
</reference>
<dbReference type="STRING" id="1905730.W5S_0487"/>
<evidence type="ECO:0000313" key="3">
    <source>
        <dbReference type="EMBL" id="MBI0555732.1"/>
    </source>
</evidence>
<dbReference type="RefSeq" id="WP_012822239.1">
    <property type="nucleotide sequence ID" value="NC_017845.1"/>
</dbReference>
<dbReference type="HOGENOM" id="CLU_137942_0_0_6"/>
<evidence type="ECO:0000313" key="2">
    <source>
        <dbReference type="EMBL" id="AFI88613.1"/>
    </source>
</evidence>
<dbReference type="PROSITE" id="PS51257">
    <property type="entry name" value="PROKAR_LIPOPROTEIN"/>
    <property type="match status" value="1"/>
</dbReference>
<feature type="region of interest" description="Disordered" evidence="1">
    <location>
        <begin position="76"/>
        <end position="160"/>
    </location>
</feature>
<evidence type="ECO:0000313" key="6">
    <source>
        <dbReference type="Proteomes" id="UP000269665"/>
    </source>
</evidence>
<keyword evidence="2" id="KW-0449">Lipoprotein</keyword>
<reference evidence="3" key="5">
    <citation type="submission" date="2024-05" db="EMBL/GenBank/DDBJ databases">
        <title>Identification of Pectobacterium versatile causing blackleg of potato from New York State with a whole genome sequencing approach.</title>
        <authorList>
            <person name="Ma X."/>
            <person name="Swingle B."/>
        </authorList>
    </citation>
    <scope>NUCLEOTIDE SEQUENCE</scope>
    <source>
        <strain evidence="3">NY1588A</strain>
    </source>
</reference>